<sequence length="67" mass="7622">MPIIRVEIWEGRTIVQKRELVEVISRETARITGCGLDSIYVIIEDVKKENWGAGGELCSDKYPDDLN</sequence>
<dbReference type="STRING" id="1519643.SAMN06295933_1837"/>
<dbReference type="GO" id="GO:0016853">
    <property type="term" value="F:isomerase activity"/>
    <property type="evidence" value="ECO:0007669"/>
    <property type="project" value="UniProtKB-UniRule"/>
</dbReference>
<dbReference type="InterPro" id="IPR018191">
    <property type="entry name" value="4-OT"/>
</dbReference>
<reference evidence="7" key="1">
    <citation type="submission" date="2017-04" db="EMBL/GenBank/DDBJ databases">
        <authorList>
            <person name="Varghese N."/>
            <person name="Submissions S."/>
        </authorList>
    </citation>
    <scope>NUCLEOTIDE SEQUENCE [LARGE SCALE GENOMIC DNA]</scope>
    <source>
        <strain evidence="7">K3S</strain>
    </source>
</reference>
<accession>A0A1X7DFN5</accession>
<feature type="domain" description="4-oxalocrotonate tautomerase-like" evidence="5">
    <location>
        <begin position="2"/>
        <end position="60"/>
    </location>
</feature>
<dbReference type="NCBIfam" id="TIGR00013">
    <property type="entry name" value="taut"/>
    <property type="match status" value="1"/>
</dbReference>
<dbReference type="RefSeq" id="WP_085101487.1">
    <property type="nucleotide sequence ID" value="NZ_FWZU01000003.1"/>
</dbReference>
<dbReference type="InterPro" id="IPR004370">
    <property type="entry name" value="4-OT-like_dom"/>
</dbReference>
<dbReference type="PANTHER" id="PTHR35530">
    <property type="entry name" value="TAUTOMERASE-RELATED"/>
    <property type="match status" value="1"/>
</dbReference>
<evidence type="ECO:0000313" key="7">
    <source>
        <dbReference type="Proteomes" id="UP000192906"/>
    </source>
</evidence>
<dbReference type="EC" id="5.3.2.-" evidence="4"/>
<keyword evidence="7" id="KW-1185">Reference proteome</keyword>
<dbReference type="OrthoDB" id="9799841at2"/>
<dbReference type="AlphaFoldDB" id="A0A1X7DFN5"/>
<evidence type="ECO:0000256" key="3">
    <source>
        <dbReference type="PIRSR" id="PIRSR618191-1"/>
    </source>
</evidence>
<proteinExistence type="inferred from homology"/>
<dbReference type="EMBL" id="FWZU01000003">
    <property type="protein sequence ID" value="SMF14649.1"/>
    <property type="molecule type" value="Genomic_DNA"/>
</dbReference>
<protein>
    <recommendedName>
        <fullName evidence="4">Tautomerase</fullName>
        <ecNumber evidence="4">5.3.2.-</ecNumber>
    </recommendedName>
</protein>
<dbReference type="Gene3D" id="3.30.429.10">
    <property type="entry name" value="Macrophage Migration Inhibitory Factor"/>
    <property type="match status" value="1"/>
</dbReference>
<evidence type="ECO:0000256" key="2">
    <source>
        <dbReference type="ARBA" id="ARBA00023235"/>
    </source>
</evidence>
<dbReference type="PANTHER" id="PTHR35530:SF1">
    <property type="entry name" value="2-HYDROXYMUCONATE TAUTOMERASE"/>
    <property type="match status" value="1"/>
</dbReference>
<feature type="active site" description="Proton acceptor; via imino nitrogen" evidence="3">
    <location>
        <position position="2"/>
    </location>
</feature>
<keyword evidence="2 4" id="KW-0413">Isomerase</keyword>
<gene>
    <name evidence="6" type="ORF">SAMN06295933_1837</name>
</gene>
<evidence type="ECO:0000256" key="4">
    <source>
        <dbReference type="RuleBase" id="RU362032"/>
    </source>
</evidence>
<dbReference type="SUPFAM" id="SSF55331">
    <property type="entry name" value="Tautomerase/MIF"/>
    <property type="match status" value="1"/>
</dbReference>
<dbReference type="Pfam" id="PF01361">
    <property type="entry name" value="Tautomerase"/>
    <property type="match status" value="1"/>
</dbReference>
<dbReference type="InterPro" id="IPR014347">
    <property type="entry name" value="Tautomerase/MIF_sf"/>
</dbReference>
<evidence type="ECO:0000256" key="1">
    <source>
        <dbReference type="ARBA" id="ARBA00006723"/>
    </source>
</evidence>
<comment type="similarity">
    <text evidence="1 4">Belongs to the 4-oxalocrotonate tautomerase family.</text>
</comment>
<evidence type="ECO:0000313" key="6">
    <source>
        <dbReference type="EMBL" id="SMF14649.1"/>
    </source>
</evidence>
<organism evidence="6 7">
    <name type="scientific">Desulfovibrio gilichinskyi</name>
    <dbReference type="NCBI Taxonomy" id="1519643"/>
    <lineage>
        <taxon>Bacteria</taxon>
        <taxon>Pseudomonadati</taxon>
        <taxon>Thermodesulfobacteriota</taxon>
        <taxon>Desulfovibrionia</taxon>
        <taxon>Desulfovibrionales</taxon>
        <taxon>Desulfovibrionaceae</taxon>
        <taxon>Desulfovibrio</taxon>
    </lineage>
</organism>
<dbReference type="Proteomes" id="UP000192906">
    <property type="component" value="Unassembled WGS sequence"/>
</dbReference>
<name>A0A1X7DFN5_9BACT</name>
<evidence type="ECO:0000259" key="5">
    <source>
        <dbReference type="Pfam" id="PF01361"/>
    </source>
</evidence>